<proteinExistence type="predicted"/>
<dbReference type="Proteomes" id="UP001303473">
    <property type="component" value="Unassembled WGS sequence"/>
</dbReference>
<comment type="caution">
    <text evidence="1">The sequence shown here is derived from an EMBL/GenBank/DDBJ whole genome shotgun (WGS) entry which is preliminary data.</text>
</comment>
<sequence>MAYTHHDTPKKAMVRGTISFLEAERINHFKSRVFRHFGVPYASGYRALQAANSRRHHDDPEIDKQRGRKPILTDSLLHAARINKTWTLNYRKCITCLKSWRVEYATIMLARYPNKIHWYHIRFSNEAAIGHNFKSDLVFYNVLGNTNGKMSLKVYRDQILEKGPEAFILEEDNDSGHGIGKKNIIKDWKTAHNLKSYFNCSQSPDFLPIENAWNTLQSLAIKGWNRLSQDTINRWVDEMPQRLQDCIKNEGRMTGG</sequence>
<reference evidence="2" key="1">
    <citation type="journal article" date="2023" name="Mol. Phylogenet. Evol.">
        <title>Genome-scale phylogeny and comparative genomics of the fungal order Sordariales.</title>
        <authorList>
            <person name="Hensen N."/>
            <person name="Bonometti L."/>
            <person name="Westerberg I."/>
            <person name="Brannstrom I.O."/>
            <person name="Guillou S."/>
            <person name="Cros-Aarteil S."/>
            <person name="Calhoun S."/>
            <person name="Haridas S."/>
            <person name="Kuo A."/>
            <person name="Mondo S."/>
            <person name="Pangilinan J."/>
            <person name="Riley R."/>
            <person name="LaButti K."/>
            <person name="Andreopoulos B."/>
            <person name="Lipzen A."/>
            <person name="Chen C."/>
            <person name="Yan M."/>
            <person name="Daum C."/>
            <person name="Ng V."/>
            <person name="Clum A."/>
            <person name="Steindorff A."/>
            <person name="Ohm R.A."/>
            <person name="Martin F."/>
            <person name="Silar P."/>
            <person name="Natvig D.O."/>
            <person name="Lalanne C."/>
            <person name="Gautier V."/>
            <person name="Ament-Velasquez S.L."/>
            <person name="Kruys A."/>
            <person name="Hutchinson M.I."/>
            <person name="Powell A.J."/>
            <person name="Barry K."/>
            <person name="Miller A.N."/>
            <person name="Grigoriev I.V."/>
            <person name="Debuchy R."/>
            <person name="Gladieux P."/>
            <person name="Hiltunen Thoren M."/>
            <person name="Johannesson H."/>
        </authorList>
    </citation>
    <scope>NUCLEOTIDE SEQUENCE [LARGE SCALE GENOMIC DNA]</scope>
    <source>
        <strain evidence="2">CBS 340.73</strain>
    </source>
</reference>
<name>A0AAN6N853_9PEZI</name>
<evidence type="ECO:0000313" key="2">
    <source>
        <dbReference type="Proteomes" id="UP001303473"/>
    </source>
</evidence>
<evidence type="ECO:0000313" key="1">
    <source>
        <dbReference type="EMBL" id="KAK3940957.1"/>
    </source>
</evidence>
<evidence type="ECO:0008006" key="3">
    <source>
        <dbReference type="Google" id="ProtNLM"/>
    </source>
</evidence>
<dbReference type="InterPro" id="IPR036397">
    <property type="entry name" value="RNaseH_sf"/>
</dbReference>
<dbReference type="GO" id="GO:0003676">
    <property type="term" value="F:nucleic acid binding"/>
    <property type="evidence" value="ECO:0007669"/>
    <property type="project" value="InterPro"/>
</dbReference>
<dbReference type="EMBL" id="MU853789">
    <property type="protein sequence ID" value="KAK3940957.1"/>
    <property type="molecule type" value="Genomic_DNA"/>
</dbReference>
<accession>A0AAN6N853</accession>
<dbReference type="Gene3D" id="3.30.420.10">
    <property type="entry name" value="Ribonuclease H-like superfamily/Ribonuclease H"/>
    <property type="match status" value="1"/>
</dbReference>
<gene>
    <name evidence="1" type="ORF">QBC46DRAFT_363720</name>
</gene>
<keyword evidence="2" id="KW-1185">Reference proteome</keyword>
<dbReference type="AlphaFoldDB" id="A0AAN6N853"/>
<protein>
    <recommendedName>
        <fullName evidence="3">Tc1-like transposase DDE domain-containing protein</fullName>
    </recommendedName>
</protein>
<organism evidence="1 2">
    <name type="scientific">Diplogelasinospora grovesii</name>
    <dbReference type="NCBI Taxonomy" id="303347"/>
    <lineage>
        <taxon>Eukaryota</taxon>
        <taxon>Fungi</taxon>
        <taxon>Dikarya</taxon>
        <taxon>Ascomycota</taxon>
        <taxon>Pezizomycotina</taxon>
        <taxon>Sordariomycetes</taxon>
        <taxon>Sordariomycetidae</taxon>
        <taxon>Sordariales</taxon>
        <taxon>Diplogelasinosporaceae</taxon>
        <taxon>Diplogelasinospora</taxon>
    </lineage>
</organism>